<dbReference type="RefSeq" id="XP_004039216.1">
    <property type="nucleotide sequence ID" value="XM_004039168.1"/>
</dbReference>
<proteinExistence type="predicted"/>
<evidence type="ECO:0000313" key="1">
    <source>
        <dbReference type="EMBL" id="EGR33912.1"/>
    </source>
</evidence>
<gene>
    <name evidence="1" type="ORF">IMG5_031280</name>
</gene>
<dbReference type="EMBL" id="GL983265">
    <property type="protein sequence ID" value="EGR33912.1"/>
    <property type="molecule type" value="Genomic_DNA"/>
</dbReference>
<accession>G0QLJ2</accession>
<feature type="non-terminal residue" evidence="1">
    <location>
        <position position="1"/>
    </location>
</feature>
<name>G0QLJ2_ICHMU</name>
<reference evidence="1 2" key="1">
    <citation type="submission" date="2011-07" db="EMBL/GenBank/DDBJ databases">
        <authorList>
            <person name="Coyne R."/>
            <person name="Brami D."/>
            <person name="Johnson J."/>
            <person name="Hostetler J."/>
            <person name="Hannick L."/>
            <person name="Clark T."/>
            <person name="Cassidy-Hanley D."/>
            <person name="Inman J."/>
        </authorList>
    </citation>
    <scope>NUCLEOTIDE SEQUENCE [LARGE SCALE GENOMIC DNA]</scope>
    <source>
        <strain evidence="1 2">G5</strain>
    </source>
</reference>
<protein>
    <submittedName>
        <fullName evidence="1">Uncharacterized protein</fullName>
    </submittedName>
</protein>
<sequence length="101" mass="12478">KNIYFSTQYNILKKAIFYHLIYFLKNTQKVLLMTKSLIKVINFLFFLQFSNYFQLKFHIKDIKKNLKKPQIHKSFKSEISNYQKNQKFNIIKYLIIENLRF</sequence>
<dbReference type="Proteomes" id="UP000008983">
    <property type="component" value="Unassembled WGS sequence"/>
</dbReference>
<dbReference type="AlphaFoldDB" id="G0QLJ2"/>
<evidence type="ECO:0000313" key="2">
    <source>
        <dbReference type="Proteomes" id="UP000008983"/>
    </source>
</evidence>
<dbReference type="GeneID" id="14910100"/>
<organism evidence="1 2">
    <name type="scientific">Ichthyophthirius multifiliis</name>
    <name type="common">White spot disease agent</name>
    <name type="synonym">Ich</name>
    <dbReference type="NCBI Taxonomy" id="5932"/>
    <lineage>
        <taxon>Eukaryota</taxon>
        <taxon>Sar</taxon>
        <taxon>Alveolata</taxon>
        <taxon>Ciliophora</taxon>
        <taxon>Intramacronucleata</taxon>
        <taxon>Oligohymenophorea</taxon>
        <taxon>Hymenostomatida</taxon>
        <taxon>Ophryoglenina</taxon>
        <taxon>Ichthyophthirius</taxon>
    </lineage>
</organism>
<dbReference type="InParanoid" id="G0QLJ2"/>
<keyword evidence="2" id="KW-1185">Reference proteome</keyword>